<keyword evidence="2" id="KW-0040">ANK repeat</keyword>
<dbReference type="InterPro" id="IPR001466">
    <property type="entry name" value="Beta-lactam-related"/>
</dbReference>
<dbReference type="SUPFAM" id="SSF56601">
    <property type="entry name" value="beta-lactamase/transpeptidase-like"/>
    <property type="match status" value="1"/>
</dbReference>
<dbReference type="Pfam" id="PF12796">
    <property type="entry name" value="Ank_2"/>
    <property type="match status" value="4"/>
</dbReference>
<dbReference type="EMBL" id="LAZR01001430">
    <property type="protein sequence ID" value="KKN44780.1"/>
    <property type="molecule type" value="Genomic_DNA"/>
</dbReference>
<dbReference type="SUPFAM" id="SSF48403">
    <property type="entry name" value="Ankyrin repeat"/>
    <property type="match status" value="2"/>
</dbReference>
<evidence type="ECO:0000256" key="1">
    <source>
        <dbReference type="ARBA" id="ARBA00022737"/>
    </source>
</evidence>
<keyword evidence="1" id="KW-0677">Repeat</keyword>
<dbReference type="PANTHER" id="PTHR24201:SF16">
    <property type="entry name" value="ANKYRIN-1-LIKE-RELATED"/>
    <property type="match status" value="1"/>
</dbReference>
<dbReference type="SMART" id="SM00248">
    <property type="entry name" value="ANK"/>
    <property type="match status" value="13"/>
</dbReference>
<sequence>MIFEDMKRFSICIKEIRPMSKSGVKESLSFLLRILKLLRFRHKAAVLAAVMLGMILLPPLHSFARQQYPGEHWKKTSRPEALGWSSEKLQLAKEQFEKIGSAAVVIVVDGLILDEWGDTSRRFRAHSMRKSLLNAIFGIHVHEGHIDLEATLEELGIDDNEPLTASEKQATIRHLLKGRSGIYLPALYLGGSFDNPARGSHLPGTFFHYNNWDFNVLGTIFEQETGTKLFEEFKRRIADPLHMEDFSVEDCTYFRGSHGDNVNTRFPAYPFRISARDLARFGLLYLRNGQWRGQQIVPAKWIRDSWTPYSVYYGTKTLYGYTNWRMYLKGKVLPGDLRLKDNVYWTSGINVHRLYVVPWANLVVVHRVNSDIPQRRPGVEEIDRLLALILEAKIPDTRLALINAANKGDSEVVEALLDSGADVNARDEQNQTALHQAASRGHAPIVKLLLERKADVNAKNLFGQTPLLAPVYRGSLDIVRTLLGAGADVDARSELSGQTPLLSMSSGRTKIVEALLEEGADVNVKGESYHETALMLAAVSGNKATVKALLEKGADVKAAAKNGRTAIMMAEVLDHTEVVKLLQEAGAPRETALALLPLEAYLPRYLVVNAKRGRPLNPQAALALLSRGAEVKADGEAALLFASMRGDVKAVSALLDNGADVNVRHKDGWSGLLLAAVNGHSPVVQVLLEKGAKVDAKEKLMEQTALIWAVKGGHAALVKALLKAGANVNVLDKYGGTALTRAANSGKTAIVKTLLEAGANINAREYDGDTALIEATAESHLKIIQVLLKAGANVNDKDFNGRTLLMIAAMTGTDKAVKVLLDAGADINAQDNFGSTALKQAITLKRKKIVQLLQKKGAKNS</sequence>
<dbReference type="InterPro" id="IPR036770">
    <property type="entry name" value="Ankyrin_rpt-contain_sf"/>
</dbReference>
<dbReference type="GO" id="GO:0005634">
    <property type="term" value="C:nucleus"/>
    <property type="evidence" value="ECO:0007669"/>
    <property type="project" value="TreeGrafter"/>
</dbReference>
<dbReference type="Pfam" id="PF00144">
    <property type="entry name" value="Beta-lactamase"/>
    <property type="match status" value="1"/>
</dbReference>
<accession>A0A0F9QKX3</accession>
<dbReference type="InterPro" id="IPR002110">
    <property type="entry name" value="Ankyrin_rpt"/>
</dbReference>
<proteinExistence type="predicted"/>
<dbReference type="PANTHER" id="PTHR24201">
    <property type="entry name" value="ANK_REP_REGION DOMAIN-CONTAINING PROTEIN"/>
    <property type="match status" value="1"/>
</dbReference>
<dbReference type="InterPro" id="IPR050776">
    <property type="entry name" value="Ank_Repeat/CDKN_Inhibitor"/>
</dbReference>
<dbReference type="Pfam" id="PF00023">
    <property type="entry name" value="Ank"/>
    <property type="match status" value="1"/>
</dbReference>
<comment type="caution">
    <text evidence="4">The sequence shown here is derived from an EMBL/GenBank/DDBJ whole genome shotgun (WGS) entry which is preliminary data.</text>
</comment>
<dbReference type="PROSITE" id="PS50088">
    <property type="entry name" value="ANK_REPEAT"/>
    <property type="match status" value="11"/>
</dbReference>
<feature type="domain" description="Beta-lactamase-related" evidence="3">
    <location>
        <begin position="98"/>
        <end position="377"/>
    </location>
</feature>
<dbReference type="PRINTS" id="PR01415">
    <property type="entry name" value="ANKYRIN"/>
</dbReference>
<dbReference type="Gene3D" id="1.25.40.20">
    <property type="entry name" value="Ankyrin repeat-containing domain"/>
    <property type="match status" value="5"/>
</dbReference>
<name>A0A0F9QKX3_9ZZZZ</name>
<dbReference type="PROSITE" id="PS50297">
    <property type="entry name" value="ANK_REP_REGION"/>
    <property type="match status" value="11"/>
</dbReference>
<gene>
    <name evidence="4" type="ORF">LCGC14_0689680</name>
</gene>
<organism evidence="4">
    <name type="scientific">marine sediment metagenome</name>
    <dbReference type="NCBI Taxonomy" id="412755"/>
    <lineage>
        <taxon>unclassified sequences</taxon>
        <taxon>metagenomes</taxon>
        <taxon>ecological metagenomes</taxon>
    </lineage>
</organism>
<dbReference type="InterPro" id="IPR012338">
    <property type="entry name" value="Beta-lactam/transpept-like"/>
</dbReference>
<evidence type="ECO:0000259" key="3">
    <source>
        <dbReference type="Pfam" id="PF00144"/>
    </source>
</evidence>
<protein>
    <recommendedName>
        <fullName evidence="3">Beta-lactamase-related domain-containing protein</fullName>
    </recommendedName>
</protein>
<dbReference type="Gene3D" id="3.40.710.10">
    <property type="entry name" value="DD-peptidase/beta-lactamase superfamily"/>
    <property type="match status" value="1"/>
</dbReference>
<reference evidence="4" key="1">
    <citation type="journal article" date="2015" name="Nature">
        <title>Complex archaea that bridge the gap between prokaryotes and eukaryotes.</title>
        <authorList>
            <person name="Spang A."/>
            <person name="Saw J.H."/>
            <person name="Jorgensen S.L."/>
            <person name="Zaremba-Niedzwiedzka K."/>
            <person name="Martijn J."/>
            <person name="Lind A.E."/>
            <person name="van Eijk R."/>
            <person name="Schleper C."/>
            <person name="Guy L."/>
            <person name="Ettema T.J."/>
        </authorList>
    </citation>
    <scope>NUCLEOTIDE SEQUENCE</scope>
</reference>
<evidence type="ECO:0000256" key="2">
    <source>
        <dbReference type="ARBA" id="ARBA00023043"/>
    </source>
</evidence>
<dbReference type="AlphaFoldDB" id="A0A0F9QKX3"/>
<evidence type="ECO:0000313" key="4">
    <source>
        <dbReference type="EMBL" id="KKN44780.1"/>
    </source>
</evidence>